<evidence type="ECO:0000313" key="2">
    <source>
        <dbReference type="Proteomes" id="UP000199387"/>
    </source>
</evidence>
<keyword evidence="2" id="KW-1185">Reference proteome</keyword>
<gene>
    <name evidence="1" type="ORF">SAMN04488112_11265</name>
</gene>
<proteinExistence type="predicted"/>
<dbReference type="AlphaFoldDB" id="A0A1G6NBH5"/>
<dbReference type="Proteomes" id="UP000199387">
    <property type="component" value="Unassembled WGS sequence"/>
</dbReference>
<reference evidence="1 2" key="1">
    <citation type="submission" date="2016-10" db="EMBL/GenBank/DDBJ databases">
        <authorList>
            <person name="de Groot N.N."/>
        </authorList>
    </citation>
    <scope>NUCLEOTIDE SEQUENCE [LARGE SCALE GENOMIC DNA]</scope>
    <source>
        <strain evidence="1 2">DSM 45514</strain>
    </source>
</reference>
<evidence type="ECO:0000313" key="1">
    <source>
        <dbReference type="EMBL" id="SDC64545.1"/>
    </source>
</evidence>
<dbReference type="STRING" id="1236220.SAMN04488112_11265"/>
<dbReference type="EMBL" id="FMZA01000012">
    <property type="protein sequence ID" value="SDC64545.1"/>
    <property type="molecule type" value="Genomic_DNA"/>
</dbReference>
<sequence length="176" mass="20183">MLLFSLGFHCNVHSPVKINEIVIIGIYIRLIRLVQEGLQALQEGQYHDEALKKKLESLVESLDNKQFEPQDLEEVGSASEEDVDRAFNQARSDAKFAAENGLYEVSSIFDDVEAFIKLVDLQEKPGGMFLRSIFASIHPIVRRYFPIAYCPRFLAFCDFKESSHPLLLFLFYVFSL</sequence>
<name>A0A1G6NBH5_9BACL</name>
<protein>
    <submittedName>
        <fullName evidence="1">Uncharacterized protein</fullName>
    </submittedName>
</protein>
<organism evidence="1 2">
    <name type="scientific">Melghirimyces thermohalophilus</name>
    <dbReference type="NCBI Taxonomy" id="1236220"/>
    <lineage>
        <taxon>Bacteria</taxon>
        <taxon>Bacillati</taxon>
        <taxon>Bacillota</taxon>
        <taxon>Bacilli</taxon>
        <taxon>Bacillales</taxon>
        <taxon>Thermoactinomycetaceae</taxon>
        <taxon>Melghirimyces</taxon>
    </lineage>
</organism>
<accession>A0A1G6NBH5</accession>